<dbReference type="Gene3D" id="3.40.50.2000">
    <property type="entry name" value="Glycogen Phosphorylase B"/>
    <property type="match status" value="1"/>
</dbReference>
<comment type="caution">
    <text evidence="1">The sequence shown here is derived from an EMBL/GenBank/DDBJ whole genome shotgun (WGS) entry which is preliminary data.</text>
</comment>
<evidence type="ECO:0000313" key="1">
    <source>
        <dbReference type="EMBL" id="GMN46808.1"/>
    </source>
</evidence>
<keyword evidence="2" id="KW-1185">Reference proteome</keyword>
<dbReference type="EMBL" id="BTGU01000023">
    <property type="protein sequence ID" value="GMN46808.1"/>
    <property type="molecule type" value="Genomic_DNA"/>
</dbReference>
<dbReference type="AlphaFoldDB" id="A0AA88D5P3"/>
<organism evidence="1 2">
    <name type="scientific">Ficus carica</name>
    <name type="common">Common fig</name>
    <dbReference type="NCBI Taxonomy" id="3494"/>
    <lineage>
        <taxon>Eukaryota</taxon>
        <taxon>Viridiplantae</taxon>
        <taxon>Streptophyta</taxon>
        <taxon>Embryophyta</taxon>
        <taxon>Tracheophyta</taxon>
        <taxon>Spermatophyta</taxon>
        <taxon>Magnoliopsida</taxon>
        <taxon>eudicotyledons</taxon>
        <taxon>Gunneridae</taxon>
        <taxon>Pentapetalae</taxon>
        <taxon>rosids</taxon>
        <taxon>fabids</taxon>
        <taxon>Rosales</taxon>
        <taxon>Moraceae</taxon>
        <taxon>Ficeae</taxon>
        <taxon>Ficus</taxon>
    </lineage>
</organism>
<reference evidence="1" key="1">
    <citation type="submission" date="2023-07" db="EMBL/GenBank/DDBJ databases">
        <title>draft genome sequence of fig (Ficus carica).</title>
        <authorList>
            <person name="Takahashi T."/>
            <person name="Nishimura K."/>
        </authorList>
    </citation>
    <scope>NUCLEOTIDE SEQUENCE</scope>
</reference>
<sequence length="155" mass="17210">MADQLHLVMFPFFAFGHVSSFIQLSNKLSSRRIRFSFFTIPSFIPRVKTLLVHSINTEINPLQLPPSLGLSANLAETMDLPLSEAIKLITAIDLTQPQLGIKAIMFSVFSTIANAFVIAPNRLYGKEGIPIVDHLIKPPQSQGIAIWNSMFQCSL</sequence>
<proteinExistence type="predicted"/>
<dbReference type="SUPFAM" id="SSF53756">
    <property type="entry name" value="UDP-Glycosyltransferase/glycogen phosphorylase"/>
    <property type="match status" value="1"/>
</dbReference>
<protein>
    <recommendedName>
        <fullName evidence="3">Anthocyanidin 3-O-glucosyltransferase</fullName>
    </recommendedName>
</protein>
<dbReference type="Proteomes" id="UP001187192">
    <property type="component" value="Unassembled WGS sequence"/>
</dbReference>
<evidence type="ECO:0000313" key="2">
    <source>
        <dbReference type="Proteomes" id="UP001187192"/>
    </source>
</evidence>
<accession>A0AA88D5P3</accession>
<evidence type="ECO:0008006" key="3">
    <source>
        <dbReference type="Google" id="ProtNLM"/>
    </source>
</evidence>
<name>A0AA88D5P3_FICCA</name>
<gene>
    <name evidence="1" type="ORF">TIFTF001_015998</name>
</gene>